<dbReference type="InterPro" id="IPR027417">
    <property type="entry name" value="P-loop_NTPase"/>
</dbReference>
<dbReference type="SUPFAM" id="SSF56300">
    <property type="entry name" value="Metallo-dependent phosphatases"/>
    <property type="match status" value="1"/>
</dbReference>
<dbReference type="OrthoDB" id="9773856at2"/>
<dbReference type="Gene3D" id="3.60.21.10">
    <property type="match status" value="1"/>
</dbReference>
<feature type="domain" description="Rad50/SbcC-type AAA" evidence="5">
    <location>
        <begin position="366"/>
        <end position="648"/>
    </location>
</feature>
<dbReference type="InterPro" id="IPR038729">
    <property type="entry name" value="Rad50/SbcC_AAA"/>
</dbReference>
<dbReference type="InterPro" id="IPR041796">
    <property type="entry name" value="Mre11_N"/>
</dbReference>
<dbReference type="Pfam" id="PF13476">
    <property type="entry name" value="AAA_23"/>
    <property type="match status" value="1"/>
</dbReference>
<evidence type="ECO:0000256" key="1">
    <source>
        <dbReference type="ARBA" id="ARBA00022801"/>
    </source>
</evidence>
<dbReference type="Gene3D" id="3.40.50.300">
    <property type="entry name" value="P-loop containing nucleotide triphosphate hydrolases"/>
    <property type="match status" value="1"/>
</dbReference>
<dbReference type="SUPFAM" id="SSF52540">
    <property type="entry name" value="P-loop containing nucleoside triphosphate hydrolases"/>
    <property type="match status" value="1"/>
</dbReference>
<keyword evidence="3" id="KW-1133">Transmembrane helix</keyword>
<keyword evidence="3" id="KW-0812">Transmembrane</keyword>
<dbReference type="GO" id="GO:0004527">
    <property type="term" value="F:exonuclease activity"/>
    <property type="evidence" value="ECO:0007669"/>
    <property type="project" value="UniProtKB-KW"/>
</dbReference>
<accession>A0A4P8IAL4</accession>
<dbReference type="PANTHER" id="PTHR41259:SF1">
    <property type="entry name" value="DOUBLE-STRAND BREAK REPAIR RAD50 ATPASE, PUTATIVE-RELATED"/>
    <property type="match status" value="1"/>
</dbReference>
<dbReference type="GO" id="GO:0016887">
    <property type="term" value="F:ATP hydrolysis activity"/>
    <property type="evidence" value="ECO:0007669"/>
    <property type="project" value="InterPro"/>
</dbReference>
<dbReference type="InterPro" id="IPR029052">
    <property type="entry name" value="Metallo-depent_PP-like"/>
</dbReference>
<evidence type="ECO:0000259" key="5">
    <source>
        <dbReference type="Pfam" id="PF13476"/>
    </source>
</evidence>
<feature type="domain" description="Calcineurin-like phosphoesterase" evidence="4">
    <location>
        <begin position="1"/>
        <end position="185"/>
    </location>
</feature>
<gene>
    <name evidence="6" type="ORF">AR1Y2_0063</name>
</gene>
<evidence type="ECO:0000256" key="2">
    <source>
        <dbReference type="SAM" id="Coils"/>
    </source>
</evidence>
<protein>
    <submittedName>
        <fullName evidence="6">Exonuclease SbcD</fullName>
    </submittedName>
</protein>
<keyword evidence="3" id="KW-0472">Membrane</keyword>
<dbReference type="KEGG" id="arf:AR1Y2_0063"/>
<keyword evidence="2" id="KW-0175">Coiled coil</keyword>
<evidence type="ECO:0000313" key="7">
    <source>
        <dbReference type="Proteomes" id="UP000298653"/>
    </source>
</evidence>
<dbReference type="Proteomes" id="UP000298653">
    <property type="component" value="Chromosome"/>
</dbReference>
<keyword evidence="6" id="KW-0269">Exonuclease</keyword>
<organism evidence="6 7">
    <name type="scientific">Anaerostipes rhamnosivorans</name>
    <dbReference type="NCBI Taxonomy" id="1229621"/>
    <lineage>
        <taxon>Bacteria</taxon>
        <taxon>Bacillati</taxon>
        <taxon>Bacillota</taxon>
        <taxon>Clostridia</taxon>
        <taxon>Lachnospirales</taxon>
        <taxon>Lachnospiraceae</taxon>
        <taxon>Anaerostipes</taxon>
    </lineage>
</organism>
<dbReference type="RefSeq" id="WP_137327183.1">
    <property type="nucleotide sequence ID" value="NZ_CP040058.1"/>
</dbReference>
<dbReference type="AlphaFoldDB" id="A0A4P8IAL4"/>
<dbReference type="InterPro" id="IPR004843">
    <property type="entry name" value="Calcineurin-like_PHP"/>
</dbReference>
<dbReference type="CDD" id="cd00840">
    <property type="entry name" value="MPP_Mre11_N"/>
    <property type="match status" value="1"/>
</dbReference>
<dbReference type="EMBL" id="CP040058">
    <property type="protein sequence ID" value="QCP33517.1"/>
    <property type="molecule type" value="Genomic_DNA"/>
</dbReference>
<evidence type="ECO:0000313" key="6">
    <source>
        <dbReference type="EMBL" id="QCP33517.1"/>
    </source>
</evidence>
<dbReference type="PANTHER" id="PTHR41259">
    <property type="entry name" value="DOUBLE-STRAND BREAK REPAIR RAD50 ATPASE, PUTATIVE-RELATED"/>
    <property type="match status" value="1"/>
</dbReference>
<keyword evidence="1" id="KW-0378">Hydrolase</keyword>
<evidence type="ECO:0000256" key="3">
    <source>
        <dbReference type="SAM" id="Phobius"/>
    </source>
</evidence>
<feature type="coiled-coil region" evidence="2">
    <location>
        <begin position="616"/>
        <end position="646"/>
    </location>
</feature>
<proteinExistence type="predicted"/>
<evidence type="ECO:0000259" key="4">
    <source>
        <dbReference type="Pfam" id="PF00149"/>
    </source>
</evidence>
<keyword evidence="6" id="KW-0540">Nuclease</keyword>
<name>A0A4P8IAL4_9FIRM</name>
<feature type="transmembrane region" description="Helical" evidence="3">
    <location>
        <begin position="570"/>
        <end position="603"/>
    </location>
</feature>
<reference evidence="6 7" key="1">
    <citation type="submission" date="2019-05" db="EMBL/GenBank/DDBJ databases">
        <title>Complete genome sequencing of Anaerostipes rhamnosivorans.</title>
        <authorList>
            <person name="Bui T.P.N."/>
            <person name="de Vos W.M."/>
        </authorList>
    </citation>
    <scope>NUCLEOTIDE SEQUENCE [LARGE SCALE GENOMIC DNA]</scope>
    <source>
        <strain evidence="6 7">1y2</strain>
    </source>
</reference>
<dbReference type="GO" id="GO:0006302">
    <property type="term" value="P:double-strand break repair"/>
    <property type="evidence" value="ECO:0007669"/>
    <property type="project" value="InterPro"/>
</dbReference>
<keyword evidence="7" id="KW-1185">Reference proteome</keyword>
<sequence length="793" mass="90480">MKFIHVGDLHFGACPETERGWETERKKDIEQSLSQVIALANEEQADFLFLCGDIFHKRPALRDLKYLDSFLSQLVCTKVFMIAGNHDFIDKNSAYLKYRFSADVHLFLGSDPERVYEEKQNTYIYGFSYHSREITEPLYDGMKPGTEYGIHILLGHGGDSTHIPIDFHSLKWSGFDYAALGHIHKPEMVAEDLIAYGGSLEPLNRTETGRRGVFLGEITEEKKVVHFLPVNQKSYVDVQVDLTAQMDEDEILSAAEEEIKMQGENQMFTLVLRGEKAEGIQPDFDLLCAKYHIVDIVDQTQNETDTESLLEDNKDNIIGAVLRRLEGMPEAERYAQTAFEQASRGLKQRRRTQEQEEKRSFSIRNIHIDGFGKFCGKEISFEPGLNIVYGPNESGKTTVKRFLMHMLFGLEKSRGIAARSDAYTIYMPVYGGNYGGIMEIESDGHAYLLERSFRTGEKSCEVYGKETGEEIPLSSLLSLSLGAYTDTFCIQEGDIPPSGNLSMELMNYTSNLTGSNTADVKIDLALKALKEEKSVLRRKNREEAVLLSEKRERYLKAPEPEKKDRQPRSVYLFLLAAVVFAAAGFVHPGFFAGCAVFLVLSFLSLQSGQREKTEQADFKEELRREYQILKEQAERTEYNINQADAAIQAVMDAAKEFREHLGEQFNEKVSEIVSYLTGGVYEKVKIDESLSFMVKYKNRFIDLKYLSAGTVEQICLAVRLAAGEILYPKEPVPVLMDDIFGNFDDERTRRALEYLSRHSGRQLILFTCKKELFHQLDRRNQKIHWISLEESRE</sequence>
<dbReference type="Pfam" id="PF00149">
    <property type="entry name" value="Metallophos"/>
    <property type="match status" value="1"/>
</dbReference>